<evidence type="ECO:0000256" key="5">
    <source>
        <dbReference type="RuleBase" id="RU003322"/>
    </source>
</evidence>
<dbReference type="PROSITE" id="PS00329">
    <property type="entry name" value="HSP70_2"/>
    <property type="match status" value="1"/>
</dbReference>
<sequence length="696" mass="74373">MGRSQRSTRGAPSRGISLAELVQISGQSAGPVVGIDLGTTNSLIAYMQGSTPTVIPGEDGSPIVPSVVAFDQETKDGFSVGNAARGVLLTNSSNAVYSVKRLMGRDLADIEPELKLFPFHLAEGLKPGEVLKLNVGGLTLTAPEISAYVLLQLKRNAERFFGAPVTKAVITVPAYFNDAQRQATKDAGRIAGLEVLRLVNEPTAAALAYGLDQNKDGVIAVYDFGGGTFDISILKLHEGIFEVIATGGDTHLGGDDIDNLLTAVAIDDIRGDLGVDVTTHPELVQSLRKAVIDAKIALSSGDSTRLQLDLGEGKHYLREITREQFEQLVAPILERTAAPVRQALRDAGLKPEQIDEVVMVGGSTRIPAVRTLVSKIFDLEARGRKLHTELNPDEVVALGAAVQAQILSGEENAATNDLLLLDVTPLSLGIEALGGVMSRIIQRNSTIPASATEHFTTGVDGQTNVAIHVLQGERELAKDCRSLARFDLKGIPPMMAGLPRIEVKFLIDANGILHVSAREQRSGMESQVEVKPTYGLTDEQVETMILESFDYAEEDLTARQVIEAQNEGNTILEAVEKGAKSQAWQMLTSDEHEAIHAAVTELKASLAGGDYRIIRKAIETLDQKTRRFAEIMMDTAVSGALSGKTMAAAGEDIAAKGNAPSAPHPFRKAEIDEGHTPDAIEKTEADPETPGESTED</sequence>
<dbReference type="InterPro" id="IPR029047">
    <property type="entry name" value="HSP70_peptide-bd_sf"/>
</dbReference>
<evidence type="ECO:0000256" key="2">
    <source>
        <dbReference type="ARBA" id="ARBA00022741"/>
    </source>
</evidence>
<dbReference type="SUPFAM" id="SSF100920">
    <property type="entry name" value="Heat shock protein 70kD (HSP70), peptide-binding domain"/>
    <property type="match status" value="1"/>
</dbReference>
<dbReference type="NCBIfam" id="NF001413">
    <property type="entry name" value="PRK00290.1"/>
    <property type="match status" value="1"/>
</dbReference>
<keyword evidence="8" id="KW-1185">Reference proteome</keyword>
<feature type="compositionally biased region" description="Basic and acidic residues" evidence="6">
    <location>
        <begin position="667"/>
        <end position="685"/>
    </location>
</feature>
<feature type="region of interest" description="Disordered" evidence="6">
    <location>
        <begin position="653"/>
        <end position="696"/>
    </location>
</feature>
<dbReference type="PROSITE" id="PS00297">
    <property type="entry name" value="HSP70_1"/>
    <property type="match status" value="1"/>
</dbReference>
<dbReference type="InterPro" id="IPR043129">
    <property type="entry name" value="ATPase_NBD"/>
</dbReference>
<dbReference type="InterPro" id="IPR010236">
    <property type="entry name" value="ISC_FeS_clus_asmbl_HscA"/>
</dbReference>
<dbReference type="InterPro" id="IPR018181">
    <property type="entry name" value="Heat_shock_70_CS"/>
</dbReference>
<keyword evidence="2 5" id="KW-0547">Nucleotide-binding</keyword>
<dbReference type="PANTHER" id="PTHR19375">
    <property type="entry name" value="HEAT SHOCK PROTEIN 70KDA"/>
    <property type="match status" value="1"/>
</dbReference>
<evidence type="ECO:0000256" key="4">
    <source>
        <dbReference type="ARBA" id="ARBA00023186"/>
    </source>
</evidence>
<dbReference type="Pfam" id="PF00012">
    <property type="entry name" value="HSP70"/>
    <property type="match status" value="1"/>
</dbReference>
<feature type="compositionally biased region" description="Acidic residues" evidence="6">
    <location>
        <begin position="686"/>
        <end position="696"/>
    </location>
</feature>
<proteinExistence type="inferred from homology"/>
<accession>A0A1H6BJ51</accession>
<dbReference type="PRINTS" id="PR00301">
    <property type="entry name" value="HEATSHOCK70"/>
</dbReference>
<evidence type="ECO:0000256" key="6">
    <source>
        <dbReference type="SAM" id="MobiDB-lite"/>
    </source>
</evidence>
<dbReference type="Gene3D" id="3.90.640.10">
    <property type="entry name" value="Actin, Chain A, domain 4"/>
    <property type="match status" value="1"/>
</dbReference>
<dbReference type="GO" id="GO:0140662">
    <property type="term" value="F:ATP-dependent protein folding chaperone"/>
    <property type="evidence" value="ECO:0007669"/>
    <property type="project" value="InterPro"/>
</dbReference>
<dbReference type="NCBIfam" id="TIGR01991">
    <property type="entry name" value="HscA"/>
    <property type="match status" value="1"/>
</dbReference>
<keyword evidence="4" id="KW-0143">Chaperone</keyword>
<dbReference type="InterPro" id="IPR029048">
    <property type="entry name" value="HSP70_C_sf"/>
</dbReference>
<dbReference type="PROSITE" id="PS01036">
    <property type="entry name" value="HSP70_3"/>
    <property type="match status" value="1"/>
</dbReference>
<dbReference type="Gene3D" id="2.60.34.10">
    <property type="entry name" value="Substrate Binding Domain Of DNAk, Chain A, domain 1"/>
    <property type="match status" value="1"/>
</dbReference>
<dbReference type="GO" id="GO:0051082">
    <property type="term" value="F:unfolded protein binding"/>
    <property type="evidence" value="ECO:0007669"/>
    <property type="project" value="InterPro"/>
</dbReference>
<name>A0A1H6BJ51_9BACT</name>
<gene>
    <name evidence="7" type="ORF">SAMN05421819_3742</name>
</gene>
<dbReference type="OrthoDB" id="9766019at2"/>
<reference evidence="7 8" key="1">
    <citation type="submission" date="2016-10" db="EMBL/GenBank/DDBJ databases">
        <authorList>
            <person name="de Groot N.N."/>
        </authorList>
    </citation>
    <scope>NUCLEOTIDE SEQUENCE [LARGE SCALE GENOMIC DNA]</scope>
    <source>
        <strain evidence="7 8">DSM 22489</strain>
    </source>
</reference>
<dbReference type="AlphaFoldDB" id="A0A1H6BJ51"/>
<keyword evidence="3 5" id="KW-0067">ATP-binding</keyword>
<protein>
    <submittedName>
        <fullName evidence="7">Chaperone protein HscA</fullName>
    </submittedName>
</protein>
<dbReference type="FunFam" id="3.90.640.10:FF:000003">
    <property type="entry name" value="Molecular chaperone DnaK"/>
    <property type="match status" value="1"/>
</dbReference>
<dbReference type="Gene3D" id="1.20.1270.10">
    <property type="match status" value="1"/>
</dbReference>
<evidence type="ECO:0000256" key="3">
    <source>
        <dbReference type="ARBA" id="ARBA00022840"/>
    </source>
</evidence>
<dbReference type="SUPFAM" id="SSF53067">
    <property type="entry name" value="Actin-like ATPase domain"/>
    <property type="match status" value="2"/>
</dbReference>
<evidence type="ECO:0000313" key="7">
    <source>
        <dbReference type="EMBL" id="SEG60652.1"/>
    </source>
</evidence>
<dbReference type="GO" id="GO:0005524">
    <property type="term" value="F:ATP binding"/>
    <property type="evidence" value="ECO:0007669"/>
    <property type="project" value="UniProtKB-KW"/>
</dbReference>
<comment type="similarity">
    <text evidence="1 5">Belongs to the heat shock protein 70 family.</text>
</comment>
<dbReference type="Gene3D" id="3.30.420.40">
    <property type="match status" value="2"/>
</dbReference>
<dbReference type="NCBIfam" id="NF003520">
    <property type="entry name" value="PRK05183.1"/>
    <property type="match status" value="1"/>
</dbReference>
<dbReference type="GO" id="GO:0016887">
    <property type="term" value="F:ATP hydrolysis activity"/>
    <property type="evidence" value="ECO:0007669"/>
    <property type="project" value="InterPro"/>
</dbReference>
<evidence type="ECO:0000256" key="1">
    <source>
        <dbReference type="ARBA" id="ARBA00007381"/>
    </source>
</evidence>
<dbReference type="SUPFAM" id="SSF100934">
    <property type="entry name" value="Heat shock protein 70kD (HSP70), C-terminal subdomain"/>
    <property type="match status" value="1"/>
</dbReference>
<dbReference type="Proteomes" id="UP000236728">
    <property type="component" value="Unassembled WGS sequence"/>
</dbReference>
<dbReference type="GO" id="GO:0016226">
    <property type="term" value="P:iron-sulfur cluster assembly"/>
    <property type="evidence" value="ECO:0007669"/>
    <property type="project" value="InterPro"/>
</dbReference>
<dbReference type="EMBL" id="FNVA01000007">
    <property type="protein sequence ID" value="SEG60652.1"/>
    <property type="molecule type" value="Genomic_DNA"/>
</dbReference>
<dbReference type="InterPro" id="IPR013126">
    <property type="entry name" value="Hsp_70_fam"/>
</dbReference>
<evidence type="ECO:0000313" key="8">
    <source>
        <dbReference type="Proteomes" id="UP000236728"/>
    </source>
</evidence>
<organism evidence="7 8">
    <name type="scientific">Bryocella elongata</name>
    <dbReference type="NCBI Taxonomy" id="863522"/>
    <lineage>
        <taxon>Bacteria</taxon>
        <taxon>Pseudomonadati</taxon>
        <taxon>Acidobacteriota</taxon>
        <taxon>Terriglobia</taxon>
        <taxon>Terriglobales</taxon>
        <taxon>Acidobacteriaceae</taxon>
        <taxon>Bryocella</taxon>
    </lineage>
</organism>